<dbReference type="HAMAP" id="MF_00184">
    <property type="entry name" value="Thr_tRNA_synth"/>
    <property type="match status" value="1"/>
</dbReference>
<evidence type="ECO:0000256" key="2">
    <source>
        <dbReference type="ARBA" id="ARBA00022490"/>
    </source>
</evidence>
<evidence type="ECO:0000256" key="4">
    <source>
        <dbReference type="ARBA" id="ARBA00022598"/>
    </source>
</evidence>
<name>A0ABV3JWA8_STRON</name>
<comment type="caution">
    <text evidence="13">Lacks conserved residue(s) required for the propagation of feature annotation.</text>
</comment>
<dbReference type="PROSITE" id="PS51880">
    <property type="entry name" value="TGS"/>
    <property type="match status" value="1"/>
</dbReference>
<comment type="subcellular location">
    <subcellularLocation>
        <location evidence="13">Cytoplasm</location>
    </subcellularLocation>
</comment>
<reference evidence="16 17" key="1">
    <citation type="submission" date="2024-06" db="EMBL/GenBank/DDBJ databases">
        <title>The Natural Products Discovery Center: Release of the First 8490 Sequenced Strains for Exploring Actinobacteria Biosynthetic Diversity.</title>
        <authorList>
            <person name="Kalkreuter E."/>
            <person name="Kautsar S.A."/>
            <person name="Yang D."/>
            <person name="Bader C.D."/>
            <person name="Teijaro C.N."/>
            <person name="Fluegel L."/>
            <person name="Davis C.M."/>
            <person name="Simpson J.R."/>
            <person name="Lauterbach L."/>
            <person name="Steele A.D."/>
            <person name="Gui C."/>
            <person name="Meng S."/>
            <person name="Li G."/>
            <person name="Viehrig K."/>
            <person name="Ye F."/>
            <person name="Su P."/>
            <person name="Kiefer A.F."/>
            <person name="Nichols A."/>
            <person name="Cepeda A.J."/>
            <person name="Yan W."/>
            <person name="Fan B."/>
            <person name="Jiang Y."/>
            <person name="Adhikari A."/>
            <person name="Zheng C.-J."/>
            <person name="Schuster L."/>
            <person name="Cowan T.M."/>
            <person name="Smanski M.J."/>
            <person name="Chevrette M.G."/>
            <person name="De Carvalho L.P.S."/>
            <person name="Shen B."/>
        </authorList>
    </citation>
    <scope>NUCLEOTIDE SEQUENCE [LARGE SCALE GENOMIC DNA]</scope>
    <source>
        <strain evidence="16 17">NPDC052347</strain>
    </source>
</reference>
<dbReference type="EMBL" id="JBFAUK010000007">
    <property type="protein sequence ID" value="MEV5507139.1"/>
    <property type="molecule type" value="Genomic_DNA"/>
</dbReference>
<comment type="subunit">
    <text evidence="13">Homodimer.</text>
</comment>
<evidence type="ECO:0000313" key="16">
    <source>
        <dbReference type="EMBL" id="MEV5507139.1"/>
    </source>
</evidence>
<protein>
    <recommendedName>
        <fullName evidence="13">Threonine--tRNA ligase</fullName>
        <ecNumber evidence="13">6.1.1.3</ecNumber>
    </recommendedName>
    <alternativeName>
        <fullName evidence="13">Threonyl-tRNA synthetase</fullName>
        <shortName evidence="13">ThrRS</shortName>
    </alternativeName>
</protein>
<dbReference type="InterPro" id="IPR018163">
    <property type="entry name" value="Thr/Ala-tRNA-synth_IIc_edit"/>
</dbReference>
<keyword evidence="11 13" id="KW-0030">Aminoacyl-tRNA synthetase</keyword>
<evidence type="ECO:0000256" key="5">
    <source>
        <dbReference type="ARBA" id="ARBA00022723"/>
    </source>
</evidence>
<evidence type="ECO:0000313" key="17">
    <source>
        <dbReference type="Proteomes" id="UP001552594"/>
    </source>
</evidence>
<evidence type="ECO:0000256" key="10">
    <source>
        <dbReference type="ARBA" id="ARBA00022917"/>
    </source>
</evidence>
<dbReference type="SMART" id="SM00863">
    <property type="entry name" value="tRNA_SAD"/>
    <property type="match status" value="1"/>
</dbReference>
<feature type="binding site" evidence="13">
    <location>
        <position position="353"/>
    </location>
    <ligand>
        <name>Zn(2+)</name>
        <dbReference type="ChEBI" id="CHEBI:29105"/>
        <note>catalytic</note>
    </ligand>
</feature>
<comment type="catalytic activity">
    <reaction evidence="12 13">
        <text>tRNA(Thr) + L-threonine + ATP = L-threonyl-tRNA(Thr) + AMP + diphosphate + H(+)</text>
        <dbReference type="Rhea" id="RHEA:24624"/>
        <dbReference type="Rhea" id="RHEA-COMP:9670"/>
        <dbReference type="Rhea" id="RHEA-COMP:9704"/>
        <dbReference type="ChEBI" id="CHEBI:15378"/>
        <dbReference type="ChEBI" id="CHEBI:30616"/>
        <dbReference type="ChEBI" id="CHEBI:33019"/>
        <dbReference type="ChEBI" id="CHEBI:57926"/>
        <dbReference type="ChEBI" id="CHEBI:78442"/>
        <dbReference type="ChEBI" id="CHEBI:78534"/>
        <dbReference type="ChEBI" id="CHEBI:456215"/>
        <dbReference type="EC" id="6.1.1.3"/>
    </reaction>
</comment>
<keyword evidence="2 13" id="KW-0963">Cytoplasm</keyword>
<evidence type="ECO:0000256" key="13">
    <source>
        <dbReference type="HAMAP-Rule" id="MF_00184"/>
    </source>
</evidence>
<dbReference type="Proteomes" id="UP001552594">
    <property type="component" value="Unassembled WGS sequence"/>
</dbReference>
<keyword evidence="7 13" id="KW-0862">Zinc</keyword>
<evidence type="ECO:0000256" key="8">
    <source>
        <dbReference type="ARBA" id="ARBA00022840"/>
    </source>
</evidence>
<dbReference type="Gene3D" id="3.40.50.800">
    <property type="entry name" value="Anticodon-binding domain"/>
    <property type="match status" value="1"/>
</dbReference>
<keyword evidence="9 13" id="KW-0694">RNA-binding</keyword>
<comment type="similarity">
    <text evidence="1 13">Belongs to the class-II aminoacyl-tRNA synthetase family.</text>
</comment>
<evidence type="ECO:0000256" key="1">
    <source>
        <dbReference type="ARBA" id="ARBA00008226"/>
    </source>
</evidence>
<dbReference type="NCBIfam" id="TIGR00418">
    <property type="entry name" value="thrS"/>
    <property type="match status" value="1"/>
</dbReference>
<dbReference type="Gene3D" id="3.30.930.10">
    <property type="entry name" value="Bira Bifunctional Protein, Domain 2"/>
    <property type="match status" value="1"/>
</dbReference>
<dbReference type="Pfam" id="PF07973">
    <property type="entry name" value="tRNA_SAD"/>
    <property type="match status" value="1"/>
</dbReference>
<dbReference type="Gene3D" id="3.30.980.10">
    <property type="entry name" value="Threonyl-trna Synthetase, Chain A, domain 2"/>
    <property type="match status" value="1"/>
</dbReference>
<keyword evidence="3 13" id="KW-0820">tRNA-binding</keyword>
<dbReference type="SUPFAM" id="SSF55681">
    <property type="entry name" value="Class II aaRS and biotin synthetases"/>
    <property type="match status" value="1"/>
</dbReference>
<dbReference type="InterPro" id="IPR002320">
    <property type="entry name" value="Thr-tRNA-ligase_IIa"/>
</dbReference>
<keyword evidence="4 13" id="KW-0436">Ligase</keyword>
<evidence type="ECO:0000256" key="9">
    <source>
        <dbReference type="ARBA" id="ARBA00022884"/>
    </source>
</evidence>
<dbReference type="EC" id="6.1.1.3" evidence="13"/>
<keyword evidence="6 13" id="KW-0547">Nucleotide-binding</keyword>
<keyword evidence="10 13" id="KW-0648">Protein biosynthesis</keyword>
<dbReference type="InterPro" id="IPR047246">
    <property type="entry name" value="ThrRS_anticodon"/>
</dbReference>
<dbReference type="InterPro" id="IPR036621">
    <property type="entry name" value="Anticodon-bd_dom_sf"/>
</dbReference>
<evidence type="ECO:0000259" key="14">
    <source>
        <dbReference type="PROSITE" id="PS50862"/>
    </source>
</evidence>
<dbReference type="InterPro" id="IPR006195">
    <property type="entry name" value="aa-tRNA-synth_II"/>
</dbReference>
<proteinExistence type="inferred from homology"/>
<evidence type="ECO:0000259" key="15">
    <source>
        <dbReference type="PROSITE" id="PS51880"/>
    </source>
</evidence>
<gene>
    <name evidence="13 16" type="primary">thrS</name>
    <name evidence="16" type="ORF">AB0L16_11730</name>
</gene>
<keyword evidence="17" id="KW-1185">Reference proteome</keyword>
<comment type="caution">
    <text evidence="16">The sequence shown here is derived from an EMBL/GenBank/DDBJ whole genome shotgun (WGS) entry which is preliminary data.</text>
</comment>
<dbReference type="PANTHER" id="PTHR11451">
    <property type="entry name" value="THREONINE-TRNA LIGASE"/>
    <property type="match status" value="1"/>
</dbReference>
<dbReference type="CDD" id="cd00771">
    <property type="entry name" value="ThrRS_core"/>
    <property type="match status" value="1"/>
</dbReference>
<dbReference type="InterPro" id="IPR012947">
    <property type="entry name" value="tRNA_SAD"/>
</dbReference>
<dbReference type="Pfam" id="PF00587">
    <property type="entry name" value="tRNA-synt_2b"/>
    <property type="match status" value="1"/>
</dbReference>
<dbReference type="InterPro" id="IPR045864">
    <property type="entry name" value="aa-tRNA-synth_II/BPL/LPL"/>
</dbReference>
<evidence type="ECO:0000256" key="12">
    <source>
        <dbReference type="ARBA" id="ARBA00049515"/>
    </source>
</evidence>
<dbReference type="PRINTS" id="PR01047">
    <property type="entry name" value="TRNASYNTHTHR"/>
</dbReference>
<dbReference type="InterPro" id="IPR033728">
    <property type="entry name" value="ThrRS_core"/>
</dbReference>
<evidence type="ECO:0000256" key="6">
    <source>
        <dbReference type="ARBA" id="ARBA00022741"/>
    </source>
</evidence>
<keyword evidence="5 13" id="KW-0479">Metal-binding</keyword>
<evidence type="ECO:0000256" key="3">
    <source>
        <dbReference type="ARBA" id="ARBA00022555"/>
    </source>
</evidence>
<dbReference type="PANTHER" id="PTHR11451:SF44">
    <property type="entry name" value="THREONINE--TRNA LIGASE, CHLOROPLASTIC_MITOCHONDRIAL 2"/>
    <property type="match status" value="1"/>
</dbReference>
<dbReference type="PROSITE" id="PS50862">
    <property type="entry name" value="AA_TRNA_LIGASE_II"/>
    <property type="match status" value="1"/>
</dbReference>
<dbReference type="SUPFAM" id="SSF52954">
    <property type="entry name" value="Class II aaRS ABD-related"/>
    <property type="match status" value="1"/>
</dbReference>
<organism evidence="16 17">
    <name type="scientific">Streptomyces orinoci</name>
    <name type="common">Streptoverticillium orinoci</name>
    <dbReference type="NCBI Taxonomy" id="67339"/>
    <lineage>
        <taxon>Bacteria</taxon>
        <taxon>Bacillati</taxon>
        <taxon>Actinomycetota</taxon>
        <taxon>Actinomycetes</taxon>
        <taxon>Kitasatosporales</taxon>
        <taxon>Streptomycetaceae</taxon>
        <taxon>Streptomyces</taxon>
    </lineage>
</organism>
<sequence length="658" mass="74506">MSDVRVIIQRDSEREERVVTTGTTAAELFASQRTVVAARVGGELKDLAYEPADGDEIEPVEISSEDGLNILRHSTAHVMAQAVQELFPEAKLGIGPPVKDGFYYDFDVEKPFHPDDLKLIEKKMQEIIKRGQKFSRRVVTDEAAREELADEPYKLELIGLKGSASHDDGADVEVGAGELTIYDNLDPKTGDLCWKDLCRGPHLPSTRMIPAFKLMRNAAAYWRGSEKNPMLQRIYGTAWPTKDELKAHLEFLAEAEKRDHRKLGAELDLFSIPEQIGSGLAVFHPKGGIVRRVMEDYSRKRHEEEGYEFVYTPHATKGKLFETSGHLDWYADGMYPPMQLDEGVDYYLKPMNCPMHNLIFDARGRSYRELPLRFFEFGTVYRYEKSGVVHGLTRARGFTQDDAHIYCTREQMAEELDKTLTFVLDLLRDYGLNDFYLELSTKDEQKFVGTDEAWEEATETLRKVAEKQGLELVADPGGAAFYGPKISVQAKDAIGRTWQMSTIQLDFNLPERFDLQYTAADASRQRPVMIHRALFGSIERFFAVLLEHYAGAFPAWLAPVQAVGIPIGDAHVPYLQEFAAEARKKGLRVEVDASSDRMQKKIRNAQKSKVPFMIIVGDEDMNAGTVSFRYRDGSQENGVPREEALAKLVDVVERRVQV</sequence>
<feature type="domain" description="Aminoacyl-transfer RNA synthetases class-II family profile" evidence="14">
    <location>
        <begin position="274"/>
        <end position="554"/>
    </location>
</feature>
<dbReference type="Pfam" id="PF03129">
    <property type="entry name" value="HGTP_anticodon"/>
    <property type="match status" value="1"/>
</dbReference>
<dbReference type="GO" id="GO:0004829">
    <property type="term" value="F:threonine-tRNA ligase activity"/>
    <property type="evidence" value="ECO:0007669"/>
    <property type="project" value="UniProtKB-EC"/>
</dbReference>
<keyword evidence="8 13" id="KW-0067">ATP-binding</keyword>
<evidence type="ECO:0000256" key="11">
    <source>
        <dbReference type="ARBA" id="ARBA00023146"/>
    </source>
</evidence>
<dbReference type="CDD" id="cd00860">
    <property type="entry name" value="ThrRS_anticodon"/>
    <property type="match status" value="1"/>
</dbReference>
<accession>A0ABV3JWA8</accession>
<dbReference type="InterPro" id="IPR002314">
    <property type="entry name" value="aa-tRNA-synt_IIb"/>
</dbReference>
<feature type="binding site" evidence="13">
    <location>
        <position position="531"/>
    </location>
    <ligand>
        <name>Zn(2+)</name>
        <dbReference type="ChEBI" id="CHEBI:29105"/>
        <note>catalytic</note>
    </ligand>
</feature>
<feature type="domain" description="TGS" evidence="15">
    <location>
        <begin position="1"/>
        <end position="61"/>
    </location>
</feature>
<evidence type="ECO:0000256" key="7">
    <source>
        <dbReference type="ARBA" id="ARBA00022833"/>
    </source>
</evidence>
<dbReference type="InterPro" id="IPR004095">
    <property type="entry name" value="TGS"/>
</dbReference>
<comment type="cofactor">
    <cofactor evidence="13">
        <name>Zn(2+)</name>
        <dbReference type="ChEBI" id="CHEBI:29105"/>
    </cofactor>
    <text evidence="13">Binds 1 zinc ion per subunit.</text>
</comment>
<dbReference type="RefSeq" id="WP_109278869.1">
    <property type="nucleotide sequence ID" value="NZ_JBFAUK010000007.1"/>
</dbReference>
<dbReference type="Gene3D" id="3.30.54.20">
    <property type="match status" value="1"/>
</dbReference>
<feature type="binding site" evidence="13">
    <location>
        <position position="404"/>
    </location>
    <ligand>
        <name>Zn(2+)</name>
        <dbReference type="ChEBI" id="CHEBI:29105"/>
        <note>catalytic</note>
    </ligand>
</feature>
<dbReference type="InterPro" id="IPR004154">
    <property type="entry name" value="Anticodon-bd"/>
</dbReference>
<dbReference type="SUPFAM" id="SSF55186">
    <property type="entry name" value="ThrRS/AlaRS common domain"/>
    <property type="match status" value="1"/>
</dbReference>